<gene>
    <name evidence="1" type="ORF">HII27_02245</name>
</gene>
<accession>A0ABR6RN23</accession>
<organism evidence="1 2">
    <name type="scientific">Kluyvera sichuanensis</name>
    <dbReference type="NCBI Taxonomy" id="2725494"/>
    <lineage>
        <taxon>Bacteria</taxon>
        <taxon>Pseudomonadati</taxon>
        <taxon>Pseudomonadota</taxon>
        <taxon>Gammaproteobacteria</taxon>
        <taxon>Enterobacterales</taxon>
        <taxon>Enterobacteriaceae</taxon>
        <taxon>Kluyvera</taxon>
    </lineage>
</organism>
<dbReference type="PANTHER" id="PTHR31118:SF12">
    <property type="entry name" value="CYCLASE-LIKE PROTEIN 2"/>
    <property type="match status" value="1"/>
</dbReference>
<name>A0ABR6RN23_9ENTR</name>
<dbReference type="Proteomes" id="UP000607331">
    <property type="component" value="Unassembled WGS sequence"/>
</dbReference>
<protein>
    <submittedName>
        <fullName evidence="1">Cyclase family protein</fullName>
    </submittedName>
</protein>
<dbReference type="Gene3D" id="3.50.30.50">
    <property type="entry name" value="Putative cyclase"/>
    <property type="match status" value="1"/>
</dbReference>
<dbReference type="InterPro" id="IPR007325">
    <property type="entry name" value="KFase/CYL"/>
</dbReference>
<dbReference type="RefSeq" id="WP_185666331.1">
    <property type="nucleotide sequence ID" value="NZ_JABBJF010000001.1"/>
</dbReference>
<dbReference type="PANTHER" id="PTHR31118">
    <property type="entry name" value="CYCLASE-LIKE PROTEIN 2"/>
    <property type="match status" value="1"/>
</dbReference>
<dbReference type="EMBL" id="JABBJF010000001">
    <property type="protein sequence ID" value="MBC1184529.1"/>
    <property type="molecule type" value="Genomic_DNA"/>
</dbReference>
<keyword evidence="2" id="KW-1185">Reference proteome</keyword>
<reference evidence="1 2" key="1">
    <citation type="submission" date="2020-04" db="EMBL/GenBank/DDBJ databases">
        <title>The draft genome of Kluyvera sichuanensis strain SCKS090646.</title>
        <authorList>
            <person name="Wei L."/>
            <person name="Liu L."/>
            <person name="Feng Y."/>
            <person name="Zong Z."/>
        </authorList>
    </citation>
    <scope>NUCLEOTIDE SEQUENCE [LARGE SCALE GENOMIC DNA]</scope>
    <source>
        <strain evidence="1 2">090646</strain>
    </source>
</reference>
<dbReference type="InterPro" id="IPR037175">
    <property type="entry name" value="KFase_sf"/>
</dbReference>
<dbReference type="Pfam" id="PF04199">
    <property type="entry name" value="Cyclase"/>
    <property type="match status" value="1"/>
</dbReference>
<comment type="caution">
    <text evidence="1">The sequence shown here is derived from an EMBL/GenBank/DDBJ whole genome shotgun (WGS) entry which is preliminary data.</text>
</comment>
<dbReference type="SUPFAM" id="SSF102198">
    <property type="entry name" value="Putative cyclase"/>
    <property type="match status" value="1"/>
</dbReference>
<proteinExistence type="predicted"/>
<evidence type="ECO:0000313" key="1">
    <source>
        <dbReference type="EMBL" id="MBC1184529.1"/>
    </source>
</evidence>
<evidence type="ECO:0000313" key="2">
    <source>
        <dbReference type="Proteomes" id="UP000607331"/>
    </source>
</evidence>
<sequence>MSLSAIQSIIKNFKSTDINVVDLTHQLNTSFPTLTLPAEFGQTWAFKKENISNYDEKGPAWYWNNFSCGEHTGTHFDAPAHWISGRDRENNTVDTIDVSNFIGEAVVIDAVEEVRQNSNWILTKEFLQKWEKDHGRINDNSWILFRSGWSERINEPEKFANLINGKPHTPGPDQACVQWMIEKRNIRGFGVETINIDAGLSYDWPIAYPCHNLMLGSGRFGLQCLNNLAKLPARDILIIAAPLKIEDGSGSPLRVLAIY</sequence>